<organism evidence="1 2">
    <name type="scientific">Lactobacillus gallinarum DSM 10532 = JCM 2011</name>
    <dbReference type="NCBI Taxonomy" id="1423748"/>
    <lineage>
        <taxon>Bacteria</taxon>
        <taxon>Bacillati</taxon>
        <taxon>Bacillota</taxon>
        <taxon>Bacilli</taxon>
        <taxon>Lactobacillales</taxon>
        <taxon>Lactobacillaceae</taxon>
        <taxon>Lactobacillus</taxon>
    </lineage>
</organism>
<comment type="caution">
    <text evidence="1">The sequence shown here is derived from an EMBL/GenBank/DDBJ whole genome shotgun (WGS) entry which is preliminary data.</text>
</comment>
<accession>A0A0R1NZN4</accession>
<evidence type="ECO:0000313" key="1">
    <source>
        <dbReference type="EMBL" id="KRL23748.1"/>
    </source>
</evidence>
<reference evidence="1 2" key="1">
    <citation type="journal article" date="2015" name="Genome Announc.">
        <title>Expanding the biotechnology potential of lactobacilli through comparative genomics of 213 strains and associated genera.</title>
        <authorList>
            <person name="Sun Z."/>
            <person name="Harris H.M."/>
            <person name="McCann A."/>
            <person name="Guo C."/>
            <person name="Argimon S."/>
            <person name="Zhang W."/>
            <person name="Yang X."/>
            <person name="Jeffery I.B."/>
            <person name="Cooney J.C."/>
            <person name="Kagawa T.F."/>
            <person name="Liu W."/>
            <person name="Song Y."/>
            <person name="Salvetti E."/>
            <person name="Wrobel A."/>
            <person name="Rasinkangas P."/>
            <person name="Parkhill J."/>
            <person name="Rea M.C."/>
            <person name="O'Sullivan O."/>
            <person name="Ritari J."/>
            <person name="Douillard F.P."/>
            <person name="Paul Ross R."/>
            <person name="Yang R."/>
            <person name="Briner A.E."/>
            <person name="Felis G.E."/>
            <person name="de Vos W.M."/>
            <person name="Barrangou R."/>
            <person name="Klaenhammer T.R."/>
            <person name="Caufield P.W."/>
            <person name="Cui Y."/>
            <person name="Zhang H."/>
            <person name="O'Toole P.W."/>
        </authorList>
    </citation>
    <scope>NUCLEOTIDE SEQUENCE [LARGE SCALE GENOMIC DNA]</scope>
    <source>
        <strain evidence="1 2">DSM 10532</strain>
    </source>
</reference>
<protein>
    <submittedName>
        <fullName evidence="1">Uncharacterized protein</fullName>
    </submittedName>
</protein>
<dbReference type="STRING" id="1423748.FC37_GL000802"/>
<sequence>MLKDEKKFDELGQKLFMKGVLQNFEQKHGPIKGRMMVTEGKIPPEMLSKLQPELMKNPKWIVVEGSFDLSNYTIGMVVGLNPIRPISEGWLTPQLNHPGIKPTQNWQEFFMGKVMENMDENGKIDLPLYSWISDKSDLTLTDKEREK</sequence>
<gene>
    <name evidence="1" type="ORF">FC37_GL000802</name>
</gene>
<dbReference type="EMBL" id="AZEL01000020">
    <property type="protein sequence ID" value="KRL23748.1"/>
    <property type="molecule type" value="Genomic_DNA"/>
</dbReference>
<dbReference type="Proteomes" id="UP000051311">
    <property type="component" value="Unassembled WGS sequence"/>
</dbReference>
<evidence type="ECO:0000313" key="2">
    <source>
        <dbReference type="Proteomes" id="UP000051311"/>
    </source>
</evidence>
<dbReference type="OrthoDB" id="1823184at2"/>
<dbReference type="PATRIC" id="fig|1423748.3.peg.844"/>
<proteinExistence type="predicted"/>
<dbReference type="RefSeq" id="WP_025006252.1">
    <property type="nucleotide sequence ID" value="NZ_AZEL01000020.1"/>
</dbReference>
<name>A0A0R1NZN4_9LACO</name>
<dbReference type="AlphaFoldDB" id="A0A0R1NZN4"/>
<dbReference type="eggNOG" id="ENOG502ZIVN">
    <property type="taxonomic scope" value="Bacteria"/>
</dbReference>